<dbReference type="Gene3D" id="3.90.650.10">
    <property type="entry name" value="PurM-like C-terminal domain"/>
    <property type="match status" value="1"/>
</dbReference>
<evidence type="ECO:0000259" key="2">
    <source>
        <dbReference type="Pfam" id="PF00586"/>
    </source>
</evidence>
<keyword evidence="1" id="KW-0808">Transferase</keyword>
<feature type="binding site" evidence="1">
    <location>
        <position position="154"/>
    </location>
    <ligand>
        <name>ATP</name>
        <dbReference type="ChEBI" id="CHEBI:30616"/>
    </ligand>
</feature>
<dbReference type="EC" id="2.7.4.16" evidence="1"/>
<dbReference type="InterPro" id="IPR016188">
    <property type="entry name" value="PurM-like_N"/>
</dbReference>
<feature type="domain" description="PurM-like C-terminal" evidence="3">
    <location>
        <begin position="159"/>
        <end position="301"/>
    </location>
</feature>
<dbReference type="InterPro" id="IPR010918">
    <property type="entry name" value="PurM-like_C_dom"/>
</dbReference>
<sequence length="327" mass="35315">MKISELGEFGFIDAIKEGTLFNPESVVIGIGDDGAVYKTTVGMEQIAVIDTMVENSHFIIQRTGDWYDVGIKAVVSNLSDIAAMGGIPTHIVLSTAIAGNMEVDDLISLYKGIKDICRKYSVNIIGGDTVMSKEGLVITVAAFGEIEAGRAIPRGGARIGDIVAVSHTLGDSAGGLDVLLAGEKGYEKLKKAHRFPEPQIELGRLLVEHNCHSLNDISDGLASEINEIASASKVEIVLDREAIPISDELKIWSEKTAQDIWKFVLNGGEDYELVFTMSPEDFAVLQKTYIHVTAIGSVRQGPVGVKISHKGIENKLLPLGFHHFSEE</sequence>
<name>A0A1G9ZFW2_9FIRM</name>
<organism evidence="4 5">
    <name type="scientific">Megasphaera paucivorans</name>
    <dbReference type="NCBI Taxonomy" id="349095"/>
    <lineage>
        <taxon>Bacteria</taxon>
        <taxon>Bacillati</taxon>
        <taxon>Bacillota</taxon>
        <taxon>Negativicutes</taxon>
        <taxon>Veillonellales</taxon>
        <taxon>Veillonellaceae</taxon>
        <taxon>Megasphaera</taxon>
    </lineage>
</organism>
<evidence type="ECO:0000256" key="1">
    <source>
        <dbReference type="HAMAP-Rule" id="MF_02128"/>
    </source>
</evidence>
<feature type="binding site" evidence="1">
    <location>
        <position position="80"/>
    </location>
    <ligand>
        <name>Mg(2+)</name>
        <dbReference type="ChEBI" id="CHEBI:18420"/>
        <label>4</label>
    </ligand>
</feature>
<evidence type="ECO:0000259" key="3">
    <source>
        <dbReference type="Pfam" id="PF02769"/>
    </source>
</evidence>
<dbReference type="PIRSF" id="PIRSF005303">
    <property type="entry name" value="Thiam_monoph_kin"/>
    <property type="match status" value="1"/>
</dbReference>
<feature type="domain" description="PurM-like N-terminal" evidence="2">
    <location>
        <begin position="31"/>
        <end position="146"/>
    </location>
</feature>
<keyword evidence="1 4" id="KW-0418">Kinase</keyword>
<feature type="binding site" evidence="1">
    <location>
        <position position="321"/>
    </location>
    <ligand>
        <name>substrate</name>
    </ligand>
</feature>
<feature type="binding site" evidence="1">
    <location>
        <position position="50"/>
    </location>
    <ligand>
        <name>Mg(2+)</name>
        <dbReference type="ChEBI" id="CHEBI:18420"/>
        <label>1</label>
    </ligand>
</feature>
<comment type="pathway">
    <text evidence="1">Cofactor biosynthesis; thiamine diphosphate biosynthesis; thiamine diphosphate from thiamine phosphate: step 1/1.</text>
</comment>
<dbReference type="PANTHER" id="PTHR30270">
    <property type="entry name" value="THIAMINE-MONOPHOSPHATE KINASE"/>
    <property type="match status" value="1"/>
</dbReference>
<evidence type="ECO:0000313" key="5">
    <source>
        <dbReference type="Proteomes" id="UP000199309"/>
    </source>
</evidence>
<accession>A0A1G9ZFW2</accession>
<dbReference type="Pfam" id="PF00586">
    <property type="entry name" value="AIRS"/>
    <property type="match status" value="1"/>
</dbReference>
<feature type="binding site" evidence="1">
    <location>
        <position position="80"/>
    </location>
    <ligand>
        <name>Mg(2+)</name>
        <dbReference type="ChEBI" id="CHEBI:18420"/>
        <label>3</label>
    </ligand>
</feature>
<comment type="caution">
    <text evidence="1">Lacks conserved residue(s) required for the propagation of feature annotation.</text>
</comment>
<dbReference type="HAMAP" id="MF_02128">
    <property type="entry name" value="TMP_kinase"/>
    <property type="match status" value="1"/>
</dbReference>
<dbReference type="PANTHER" id="PTHR30270:SF0">
    <property type="entry name" value="THIAMINE-MONOPHOSPHATE KINASE"/>
    <property type="match status" value="1"/>
</dbReference>
<feature type="binding site" evidence="1">
    <location>
        <position position="128"/>
    </location>
    <ligand>
        <name>Mg(2+)</name>
        <dbReference type="ChEBI" id="CHEBI:18420"/>
        <label>1</label>
    </ligand>
</feature>
<gene>
    <name evidence="1" type="primary">thiL</name>
    <name evidence="4" type="ORF">SAMN05660299_02308</name>
</gene>
<reference evidence="4 5" key="1">
    <citation type="submission" date="2016-10" db="EMBL/GenBank/DDBJ databases">
        <authorList>
            <person name="de Groot N.N."/>
        </authorList>
    </citation>
    <scope>NUCLEOTIDE SEQUENCE [LARGE SCALE GENOMIC DNA]</scope>
    <source>
        <strain evidence="4 5">DSM 16981</strain>
    </source>
</reference>
<proteinExistence type="inferred from homology"/>
<dbReference type="GO" id="GO:0000287">
    <property type="term" value="F:magnesium ion binding"/>
    <property type="evidence" value="ECO:0007669"/>
    <property type="project" value="UniProtKB-UniRule"/>
</dbReference>
<dbReference type="Pfam" id="PF02769">
    <property type="entry name" value="AIRS_C"/>
    <property type="match status" value="1"/>
</dbReference>
<dbReference type="SUPFAM" id="SSF55326">
    <property type="entry name" value="PurM N-terminal domain-like"/>
    <property type="match status" value="1"/>
</dbReference>
<comment type="catalytic activity">
    <reaction evidence="1">
        <text>thiamine phosphate + ATP = thiamine diphosphate + ADP</text>
        <dbReference type="Rhea" id="RHEA:15913"/>
        <dbReference type="ChEBI" id="CHEBI:30616"/>
        <dbReference type="ChEBI" id="CHEBI:37575"/>
        <dbReference type="ChEBI" id="CHEBI:58937"/>
        <dbReference type="ChEBI" id="CHEBI:456216"/>
        <dbReference type="EC" id="2.7.4.16"/>
    </reaction>
</comment>
<feature type="binding site" evidence="1">
    <location>
        <position position="218"/>
    </location>
    <ligand>
        <name>ATP</name>
        <dbReference type="ChEBI" id="CHEBI:30616"/>
    </ligand>
</feature>
<dbReference type="GO" id="GO:0009229">
    <property type="term" value="P:thiamine diphosphate biosynthetic process"/>
    <property type="evidence" value="ECO:0007669"/>
    <property type="project" value="UniProtKB-UniRule"/>
</dbReference>
<feature type="binding site" evidence="1">
    <location>
        <position position="57"/>
    </location>
    <ligand>
        <name>substrate</name>
    </ligand>
</feature>
<feature type="binding site" evidence="1">
    <location>
        <position position="110"/>
    </location>
    <ligand>
        <name>ATP</name>
        <dbReference type="ChEBI" id="CHEBI:30616"/>
    </ligand>
</feature>
<feature type="binding site" evidence="1">
    <location>
        <begin position="127"/>
        <end position="128"/>
    </location>
    <ligand>
        <name>ATP</name>
        <dbReference type="ChEBI" id="CHEBI:30616"/>
    </ligand>
</feature>
<evidence type="ECO:0000313" key="4">
    <source>
        <dbReference type="EMBL" id="SDN20208.1"/>
    </source>
</evidence>
<feature type="binding site" evidence="1">
    <location>
        <position position="50"/>
    </location>
    <ligand>
        <name>Mg(2+)</name>
        <dbReference type="ChEBI" id="CHEBI:18420"/>
        <label>2</label>
    </ligand>
</feature>
<dbReference type="EMBL" id="FNHQ01000030">
    <property type="protein sequence ID" value="SDN20208.1"/>
    <property type="molecule type" value="Genomic_DNA"/>
</dbReference>
<dbReference type="InterPro" id="IPR036676">
    <property type="entry name" value="PurM-like_C_sf"/>
</dbReference>
<protein>
    <recommendedName>
        <fullName evidence="1">Thiamine-monophosphate kinase</fullName>
        <shortName evidence="1">TMP kinase</shortName>
        <shortName evidence="1">Thiamine-phosphate kinase</shortName>
        <ecNumber evidence="1">2.7.4.16</ecNumber>
    </recommendedName>
</protein>
<dbReference type="UniPathway" id="UPA00060">
    <property type="reaction ID" value="UER00142"/>
</dbReference>
<keyword evidence="1" id="KW-0479">Metal-binding</keyword>
<feature type="binding site" evidence="1">
    <location>
        <position position="219"/>
    </location>
    <ligand>
        <name>Mg(2+)</name>
        <dbReference type="ChEBI" id="CHEBI:18420"/>
        <label>5</label>
    </ligand>
</feature>
<keyword evidence="1" id="KW-0460">Magnesium</keyword>
<comment type="similarity">
    <text evidence="1">Belongs to the thiamine-monophosphate kinase family.</text>
</comment>
<dbReference type="InterPro" id="IPR036921">
    <property type="entry name" value="PurM-like_N_sf"/>
</dbReference>
<dbReference type="RefSeq" id="WP_091652076.1">
    <property type="nucleotide sequence ID" value="NZ_FNHQ01000030.1"/>
</dbReference>
<dbReference type="STRING" id="349095.SAMN05660299_02308"/>
<feature type="binding site" evidence="1">
    <location>
        <position position="269"/>
    </location>
    <ligand>
        <name>substrate</name>
    </ligand>
</feature>
<dbReference type="SUPFAM" id="SSF56042">
    <property type="entry name" value="PurM C-terminal domain-like"/>
    <property type="match status" value="1"/>
</dbReference>
<dbReference type="NCBIfam" id="TIGR01379">
    <property type="entry name" value="thiL"/>
    <property type="match status" value="1"/>
</dbReference>
<dbReference type="InterPro" id="IPR006283">
    <property type="entry name" value="ThiL-like"/>
</dbReference>
<keyword evidence="1" id="KW-0784">Thiamine biosynthesis</keyword>
<keyword evidence="5" id="KW-1185">Reference proteome</keyword>
<comment type="function">
    <text evidence="1">Catalyzes the ATP-dependent phosphorylation of thiamine-monophosphate (TMP) to form thiamine-pyrophosphate (TPP), the active form of vitamin B1.</text>
</comment>
<keyword evidence="1" id="KW-0547">Nucleotide-binding</keyword>
<feature type="binding site" evidence="1">
    <location>
        <position position="80"/>
    </location>
    <ligand>
        <name>Mg(2+)</name>
        <dbReference type="ChEBI" id="CHEBI:18420"/>
        <label>2</label>
    </ligand>
</feature>
<feature type="binding site" evidence="1">
    <location>
        <position position="216"/>
    </location>
    <ligand>
        <name>Mg(2+)</name>
        <dbReference type="ChEBI" id="CHEBI:18420"/>
        <label>3</label>
    </ligand>
</feature>
<dbReference type="OrthoDB" id="9802811at2"/>
<dbReference type="GO" id="GO:0005524">
    <property type="term" value="F:ATP binding"/>
    <property type="evidence" value="ECO:0007669"/>
    <property type="project" value="UniProtKB-UniRule"/>
</dbReference>
<dbReference type="AlphaFoldDB" id="A0A1G9ZFW2"/>
<comment type="miscellaneous">
    <text evidence="1">Reaction mechanism of ThiL seems to utilize a direct, inline transfer of the gamma-phosphate of ATP to TMP rather than a phosphorylated enzyme intermediate.</text>
</comment>
<feature type="binding site" evidence="1">
    <location>
        <position position="33"/>
    </location>
    <ligand>
        <name>Mg(2+)</name>
        <dbReference type="ChEBI" id="CHEBI:18420"/>
        <label>3</label>
    </ligand>
</feature>
<feature type="binding site" evidence="1">
    <location>
        <position position="33"/>
    </location>
    <ligand>
        <name>Mg(2+)</name>
        <dbReference type="ChEBI" id="CHEBI:18420"/>
        <label>4</label>
    </ligand>
</feature>
<dbReference type="CDD" id="cd02194">
    <property type="entry name" value="ThiL"/>
    <property type="match status" value="1"/>
</dbReference>
<dbReference type="Gene3D" id="3.30.1330.10">
    <property type="entry name" value="PurM-like, N-terminal domain"/>
    <property type="match status" value="1"/>
</dbReference>
<dbReference type="Proteomes" id="UP000199309">
    <property type="component" value="Unassembled WGS sequence"/>
</dbReference>
<dbReference type="GO" id="GO:0009030">
    <property type="term" value="F:thiamine-phosphate kinase activity"/>
    <property type="evidence" value="ECO:0007669"/>
    <property type="project" value="UniProtKB-UniRule"/>
</dbReference>
<keyword evidence="1" id="KW-0067">ATP-binding</keyword>
<dbReference type="GO" id="GO:0009228">
    <property type="term" value="P:thiamine biosynthetic process"/>
    <property type="evidence" value="ECO:0007669"/>
    <property type="project" value="UniProtKB-KW"/>
</dbReference>